<keyword evidence="2" id="KW-1185">Reference proteome</keyword>
<proteinExistence type="predicted"/>
<dbReference type="Proteomes" id="UP000011820">
    <property type="component" value="Chromosome"/>
</dbReference>
<gene>
    <name evidence="1" type="ORF">WSI_04750</name>
</gene>
<sequence length="108" mass="12939">MNTDVSRNREFIEYWRLERNSIVEALRKAKPSMSDLAMLSVEERDAILDDLEKNGSSDYSFVNDLWERLKYLRDLPVYNFSLDYVSRFHSFVSDEVAVWYEVTKEKKK</sequence>
<protein>
    <submittedName>
        <fullName evidence="1">Uncharacterized protein</fullName>
    </submittedName>
</protein>
<name>A0ABN4B1P9_LIBAS</name>
<dbReference type="EMBL" id="CP004005">
    <property type="protein sequence ID" value="AGH17318.1"/>
    <property type="molecule type" value="Genomic_DNA"/>
</dbReference>
<organism evidence="1 2">
    <name type="scientific">Candidatus Liberibacter asiaticus str. gxpsy</name>
    <dbReference type="NCBI Taxonomy" id="1174529"/>
    <lineage>
        <taxon>Bacteria</taxon>
        <taxon>Pseudomonadati</taxon>
        <taxon>Pseudomonadota</taxon>
        <taxon>Alphaproteobacteria</taxon>
        <taxon>Hyphomicrobiales</taxon>
        <taxon>Rhizobiaceae</taxon>
        <taxon>Liberibacter</taxon>
    </lineage>
</organism>
<evidence type="ECO:0000313" key="1">
    <source>
        <dbReference type="EMBL" id="AGH17318.1"/>
    </source>
</evidence>
<dbReference type="GeneID" id="93077309"/>
<accession>A0ABN4B1P9</accession>
<reference evidence="1 2" key="1">
    <citation type="journal article" date="2013" name="Genome Announc.">
        <title>Complete Genome Sequence of a Chinese Strain of 'Candidatus Liberibacter asiaticus'.</title>
        <authorList>
            <person name="Lin H."/>
            <person name="Han C.S."/>
            <person name="Liu B."/>
            <person name="Lou B."/>
            <person name="Bai X."/>
            <person name="Deng C."/>
            <person name="Civerolo E.L."/>
            <person name="Gupta G."/>
        </authorList>
    </citation>
    <scope>NUCLEOTIDE SEQUENCE [LARGE SCALE GENOMIC DNA]</scope>
    <source>
        <strain evidence="2">gxpsy</strain>
    </source>
</reference>
<evidence type="ECO:0000313" key="2">
    <source>
        <dbReference type="Proteomes" id="UP000011820"/>
    </source>
</evidence>
<dbReference type="RefSeq" id="WP_015452913.1">
    <property type="nucleotide sequence ID" value="NC_020549.1"/>
</dbReference>